<dbReference type="RefSeq" id="WP_108950486.1">
    <property type="nucleotide sequence ID" value="NZ_CP022187.1"/>
</dbReference>
<dbReference type="KEGG" id="acom:CEW83_17475"/>
<reference evidence="1 2" key="1">
    <citation type="submission" date="2017-06" db="EMBL/GenBank/DDBJ databases">
        <title>Azoarcus.</title>
        <authorList>
            <person name="Woo J.-H."/>
            <person name="Kim H.-S."/>
        </authorList>
    </citation>
    <scope>NUCLEOTIDE SEQUENCE [LARGE SCALE GENOMIC DNA]</scope>
    <source>
        <strain evidence="1 2">TSPY31</strain>
    </source>
</reference>
<evidence type="ECO:0000313" key="2">
    <source>
        <dbReference type="Proteomes" id="UP000244930"/>
    </source>
</evidence>
<protein>
    <submittedName>
        <fullName evidence="1">Uncharacterized protein</fullName>
    </submittedName>
</protein>
<keyword evidence="2" id="KW-1185">Reference proteome</keyword>
<evidence type="ECO:0000313" key="1">
    <source>
        <dbReference type="EMBL" id="AWI76787.1"/>
    </source>
</evidence>
<name>A0A2U8GSW3_9RHOO</name>
<proteinExistence type="predicted"/>
<gene>
    <name evidence="1" type="ORF">CEW83_17475</name>
</gene>
<dbReference type="EMBL" id="CP022187">
    <property type="protein sequence ID" value="AWI76787.1"/>
    <property type="molecule type" value="Genomic_DNA"/>
</dbReference>
<sequence>MNHADDTIEMLWPDQDATHQVHIYEQVRIEADRLRRKAINDFMTGLFAALAAGPKQLVRAALNATTRPVARDTGSTTGCRC</sequence>
<accession>A0A2U8GSW3</accession>
<organism evidence="1 2">
    <name type="scientific">Parazoarcus communis</name>
    <dbReference type="NCBI Taxonomy" id="41977"/>
    <lineage>
        <taxon>Bacteria</taxon>
        <taxon>Pseudomonadati</taxon>
        <taxon>Pseudomonadota</taxon>
        <taxon>Betaproteobacteria</taxon>
        <taxon>Rhodocyclales</taxon>
        <taxon>Zoogloeaceae</taxon>
        <taxon>Parazoarcus</taxon>
    </lineage>
</organism>
<dbReference type="AlphaFoldDB" id="A0A2U8GSW3"/>
<dbReference type="Proteomes" id="UP000244930">
    <property type="component" value="Chromosome"/>
</dbReference>